<reference evidence="2 3" key="1">
    <citation type="submission" date="2023-07" db="EMBL/GenBank/DDBJ databases">
        <authorList>
            <person name="Kim M.K."/>
        </authorList>
    </citation>
    <scope>NUCLEOTIDE SEQUENCE [LARGE SCALE GENOMIC DNA]</scope>
    <source>
        <strain evidence="2 3">KR1UV-12</strain>
    </source>
</reference>
<dbReference type="Pfam" id="PF01963">
    <property type="entry name" value="TraB_PrgY_gumN"/>
    <property type="match status" value="1"/>
</dbReference>
<dbReference type="Proteomes" id="UP001230685">
    <property type="component" value="Unassembled WGS sequence"/>
</dbReference>
<gene>
    <name evidence="2" type="ORF">Q5H91_00655</name>
</gene>
<dbReference type="EMBL" id="JAUUDS010000001">
    <property type="protein sequence ID" value="MDP1025711.1"/>
    <property type="molecule type" value="Genomic_DNA"/>
</dbReference>
<dbReference type="PANTHER" id="PTHR40590:SF1">
    <property type="entry name" value="CYTOPLASMIC PROTEIN"/>
    <property type="match status" value="1"/>
</dbReference>
<evidence type="ECO:0000313" key="2">
    <source>
        <dbReference type="EMBL" id="MDP1025711.1"/>
    </source>
</evidence>
<feature type="signal peptide" evidence="1">
    <location>
        <begin position="1"/>
        <end position="24"/>
    </location>
</feature>
<dbReference type="InterPro" id="IPR047111">
    <property type="entry name" value="YbaP-like"/>
</dbReference>
<organism evidence="2 3">
    <name type="scientific">Sphingomonas aurea</name>
    <dbReference type="NCBI Taxonomy" id="3063994"/>
    <lineage>
        <taxon>Bacteria</taxon>
        <taxon>Pseudomonadati</taxon>
        <taxon>Pseudomonadota</taxon>
        <taxon>Alphaproteobacteria</taxon>
        <taxon>Sphingomonadales</taxon>
        <taxon>Sphingomonadaceae</taxon>
        <taxon>Sphingomonas</taxon>
    </lineage>
</organism>
<keyword evidence="1" id="KW-0732">Signal</keyword>
<dbReference type="InterPro" id="IPR002816">
    <property type="entry name" value="TraB/PrgY/GumN_fam"/>
</dbReference>
<keyword evidence="3" id="KW-1185">Reference proteome</keyword>
<evidence type="ECO:0000313" key="3">
    <source>
        <dbReference type="Proteomes" id="UP001230685"/>
    </source>
</evidence>
<dbReference type="RefSeq" id="WP_305171301.1">
    <property type="nucleotide sequence ID" value="NZ_JAUUDS010000001.1"/>
</dbReference>
<dbReference type="PANTHER" id="PTHR40590">
    <property type="entry name" value="CYTOPLASMIC PROTEIN-RELATED"/>
    <property type="match status" value="1"/>
</dbReference>
<comment type="caution">
    <text evidence="2">The sequence shown here is derived from an EMBL/GenBank/DDBJ whole genome shotgun (WGS) entry which is preliminary data.</text>
</comment>
<protein>
    <submittedName>
        <fullName evidence="2">TraB/GumN family protein</fullName>
    </submittedName>
</protein>
<proteinExistence type="predicted"/>
<feature type="chain" id="PRO_5045290568" evidence="1">
    <location>
        <begin position="25"/>
        <end position="305"/>
    </location>
</feature>
<evidence type="ECO:0000256" key="1">
    <source>
        <dbReference type="SAM" id="SignalP"/>
    </source>
</evidence>
<dbReference type="CDD" id="cd14789">
    <property type="entry name" value="Tiki"/>
    <property type="match status" value="1"/>
</dbReference>
<name>A0ABT9EG09_9SPHN</name>
<sequence length="305" mass="32500">MRLTRPFRAAASALSMFLALPACAKTPAAQQANAATDADPALWVVRDKDTTIYLFGTIHVLKPGLSWFDEAVKAAFDRSGELVLETVLPDPAAMAGLVRAAGTAKPGTPPLTERIPADKRAAFTAAVTAAGLPGNAFDGFQPWLAATQLSIGPVSKQGYETDNAPESVLTQAAKAAGKPVRGLETPEQQLGYFSSLSDQAQLEMLTSSLDELPKVDTTIGKMVDDWAHGRPDALAAEMNDSLKDSPEVARVLLVDRNKRWAQWIGQRMQQPGTIFIAVGSGHLAGPDSVQAQLARQGIKAKRVKY</sequence>
<accession>A0ABT9EG09</accession>